<evidence type="ECO:0000259" key="4">
    <source>
        <dbReference type="PROSITE" id="PS50853"/>
    </source>
</evidence>
<reference evidence="5 6" key="1">
    <citation type="submission" date="2023-07" db="EMBL/GenBank/DDBJ databases">
        <title>Sequencing the genomes of 1000 actinobacteria strains.</title>
        <authorList>
            <person name="Klenk H.-P."/>
        </authorList>
    </citation>
    <scope>NUCLEOTIDE SEQUENCE [LARGE SCALE GENOMIC DNA]</scope>
    <source>
        <strain evidence="5 6">GD13</strain>
    </source>
</reference>
<name>A0ABT9NPX0_9ACTN</name>
<evidence type="ECO:0000256" key="1">
    <source>
        <dbReference type="ARBA" id="ARBA00023295"/>
    </source>
</evidence>
<organism evidence="5 6">
    <name type="scientific">Nocardioides massiliensis</name>
    <dbReference type="NCBI Taxonomy" id="1325935"/>
    <lineage>
        <taxon>Bacteria</taxon>
        <taxon>Bacillati</taxon>
        <taxon>Actinomycetota</taxon>
        <taxon>Actinomycetes</taxon>
        <taxon>Propionibacteriales</taxon>
        <taxon>Nocardioidaceae</taxon>
        <taxon>Nocardioides</taxon>
    </lineage>
</organism>
<evidence type="ECO:0000256" key="3">
    <source>
        <dbReference type="SAM" id="MobiDB-lite"/>
    </source>
</evidence>
<accession>A0ABT9NPX0</accession>
<dbReference type="PROSITE" id="PS50853">
    <property type="entry name" value="FN3"/>
    <property type="match status" value="1"/>
</dbReference>
<gene>
    <name evidence="5" type="ORF">J2S59_002281</name>
</gene>
<keyword evidence="1" id="KW-0378">Hydrolase</keyword>
<keyword evidence="6" id="KW-1185">Reference proteome</keyword>
<dbReference type="Proteomes" id="UP001240447">
    <property type="component" value="Unassembled WGS sequence"/>
</dbReference>
<proteinExistence type="predicted"/>
<evidence type="ECO:0000313" key="6">
    <source>
        <dbReference type="Proteomes" id="UP001240447"/>
    </source>
</evidence>
<comment type="caution">
    <text evidence="5">The sequence shown here is derived from an EMBL/GenBank/DDBJ whole genome shotgun (WGS) entry which is preliminary data.</text>
</comment>
<evidence type="ECO:0000256" key="2">
    <source>
        <dbReference type="ARBA" id="ARBA00023326"/>
    </source>
</evidence>
<evidence type="ECO:0000313" key="5">
    <source>
        <dbReference type="EMBL" id="MDP9822472.1"/>
    </source>
</evidence>
<feature type="domain" description="Fibronectin type-III" evidence="4">
    <location>
        <begin position="229"/>
        <end position="324"/>
    </location>
</feature>
<keyword evidence="2" id="KW-0624">Polysaccharide degradation</keyword>
<feature type="region of interest" description="Disordered" evidence="3">
    <location>
        <begin position="153"/>
        <end position="177"/>
    </location>
</feature>
<dbReference type="InterPro" id="IPR013783">
    <property type="entry name" value="Ig-like_fold"/>
</dbReference>
<dbReference type="RefSeq" id="WP_181641768.1">
    <property type="nucleotide sequence ID" value="NZ_CCXJ01000205.1"/>
</dbReference>
<protein>
    <recommendedName>
        <fullName evidence="4">Fibronectin type-III domain-containing protein</fullName>
    </recommendedName>
</protein>
<keyword evidence="2" id="KW-0119">Carbohydrate metabolism</keyword>
<dbReference type="SUPFAM" id="SSF49265">
    <property type="entry name" value="Fibronectin type III"/>
    <property type="match status" value="1"/>
</dbReference>
<dbReference type="EMBL" id="JAUSQM010000001">
    <property type="protein sequence ID" value="MDP9822472.1"/>
    <property type="molecule type" value="Genomic_DNA"/>
</dbReference>
<dbReference type="InterPro" id="IPR003961">
    <property type="entry name" value="FN3_dom"/>
</dbReference>
<sequence length="436" mass="46494">MSSASGALWAQSGGAGLRATEPVRIAMGFTNGDPRAHTTADRTAYVVAALHDDEGFTSPSRITMITKAPGDRWRAERILEAPGVVRDADVTVADDGTVTVAWVSGQGAGRVMAMTRGPRGRWGKAVALTGRLPHPSAPELASDGHGNLLATWSTDDRETGQGRPQAAYRPVGGTWQRPRDLAGASDTDVVTPAPQVTATPGGVFTVVYTDNGRLATVDRVGQAVAPRATMTPFTVKAGTQRQVTLAWEATAPAPIRSYDLRVRTATAQGPFTRWRVLRGLSGTTRPWNLAPGRTTCFQVRARNTGGVTGPWSPATCRAIATDERRLNAGTAWSKARAPRAYSRTLTTTSRQGATLALSRVKAKQVSLVVRSCPRCGKVRVVHGGKTLGTVNLGTKNVHHQRVIRLKPTRKVRTGRLVVRVLSSGKPVAIDGFIARR</sequence>
<keyword evidence="1" id="KW-0326">Glycosidase</keyword>
<dbReference type="CDD" id="cd00063">
    <property type="entry name" value="FN3"/>
    <property type="match status" value="1"/>
</dbReference>
<dbReference type="InterPro" id="IPR036116">
    <property type="entry name" value="FN3_sf"/>
</dbReference>
<dbReference type="Gene3D" id="2.60.40.10">
    <property type="entry name" value="Immunoglobulins"/>
    <property type="match status" value="1"/>
</dbReference>